<dbReference type="EMBL" id="JACJIQ010000019">
    <property type="protein sequence ID" value="MBA9079160.1"/>
    <property type="molecule type" value="Genomic_DNA"/>
</dbReference>
<sequence length="97" mass="10772">MRAEEKVLRIIYNLVKGDGSPVHLPVAPETICQTAGLPLERVQACCKVLENHGYVTSSRGINGPVYYYITKAGMAEAKKSNLSLYFFSQANPSRRRV</sequence>
<dbReference type="GO" id="GO:0003677">
    <property type="term" value="F:DNA binding"/>
    <property type="evidence" value="ECO:0007669"/>
    <property type="project" value="UniProtKB-KW"/>
</dbReference>
<reference evidence="1 2" key="1">
    <citation type="submission" date="2020-08" db="EMBL/GenBank/DDBJ databases">
        <title>Genomic Encyclopedia of Type Strains, Phase IV (KMG-IV): sequencing the most valuable type-strain genomes for metagenomic binning, comparative biology and taxonomic classification.</title>
        <authorList>
            <person name="Goeker M."/>
        </authorList>
    </citation>
    <scope>NUCLEOTIDE SEQUENCE [LARGE SCALE GENOMIC DNA]</scope>
    <source>
        <strain evidence="1 2">DSM 29854</strain>
    </source>
</reference>
<accession>A0A839GKH0</accession>
<dbReference type="InterPro" id="IPR036390">
    <property type="entry name" value="WH_DNA-bd_sf"/>
</dbReference>
<evidence type="ECO:0000313" key="1">
    <source>
        <dbReference type="EMBL" id="MBA9079160.1"/>
    </source>
</evidence>
<proteinExistence type="predicted"/>
<organism evidence="1 2">
    <name type="scientific">Rufibacter quisquiliarum</name>
    <dbReference type="NCBI Taxonomy" id="1549639"/>
    <lineage>
        <taxon>Bacteria</taxon>
        <taxon>Pseudomonadati</taxon>
        <taxon>Bacteroidota</taxon>
        <taxon>Cytophagia</taxon>
        <taxon>Cytophagales</taxon>
        <taxon>Hymenobacteraceae</taxon>
        <taxon>Rufibacter</taxon>
    </lineage>
</organism>
<dbReference type="AlphaFoldDB" id="A0A839GKH0"/>
<keyword evidence="2" id="KW-1185">Reference proteome</keyword>
<dbReference type="RefSeq" id="WP_182514139.1">
    <property type="nucleotide sequence ID" value="NZ_JACJIQ010000019.1"/>
</dbReference>
<dbReference type="SUPFAM" id="SSF46785">
    <property type="entry name" value="Winged helix' DNA-binding domain"/>
    <property type="match status" value="1"/>
</dbReference>
<protein>
    <submittedName>
        <fullName evidence="1">DNA-binding IclR family transcriptional regulator</fullName>
    </submittedName>
</protein>
<evidence type="ECO:0000313" key="2">
    <source>
        <dbReference type="Proteomes" id="UP000563094"/>
    </source>
</evidence>
<keyword evidence="1" id="KW-0238">DNA-binding</keyword>
<gene>
    <name evidence="1" type="ORF">FHS90_003895</name>
</gene>
<comment type="caution">
    <text evidence="1">The sequence shown here is derived from an EMBL/GenBank/DDBJ whole genome shotgun (WGS) entry which is preliminary data.</text>
</comment>
<name>A0A839GKH0_9BACT</name>
<dbReference type="Proteomes" id="UP000563094">
    <property type="component" value="Unassembled WGS sequence"/>
</dbReference>